<feature type="region of interest" description="Disordered" evidence="5">
    <location>
        <begin position="346"/>
        <end position="372"/>
    </location>
</feature>
<dbReference type="InterPro" id="IPR015943">
    <property type="entry name" value="WD40/YVTN_repeat-like_dom_sf"/>
</dbReference>
<evidence type="ECO:0000256" key="2">
    <source>
        <dbReference type="ARBA" id="ARBA00022574"/>
    </source>
</evidence>
<sequence length="372" mass="39603">MALSADLGAAGSFYVSFNQDASCCSIADFRGIRIWNLVTHETCLDLPLGAISIARMLFCTSLVAFVGAGEQPHLTPRKLSLLNTHSNAIIQNLSFPSSVLGVHLNRKRLVAVLERRAFVYDLESLQLLGTLDTPANPRGLAALTTCSEPCCLLALPALGGAVRVYDAAKSSSVDVLCELEAHKSLVSVMAWDDDGALLSTASRKGTVVRVHAVRSSEDKALEFRRGSTPATITCLAFSPSSMHSRLLCVASDHGTVHIFGLQTGRHPASKAAQSLLSTVMPRALEPQRPLATVRLPARAQAVICAVVHESQDGGSSEAGQAQTRLVVATGQGLLYSFRLDLPAPEAEQRGEGLQHSLEGEWRLLGPPAKSQP</sequence>
<dbReference type="SMART" id="SM00320">
    <property type="entry name" value="WD40"/>
    <property type="match status" value="2"/>
</dbReference>
<dbReference type="GO" id="GO:0034045">
    <property type="term" value="C:phagophore assembly site membrane"/>
    <property type="evidence" value="ECO:0007669"/>
    <property type="project" value="UniProtKB-SubCell"/>
</dbReference>
<dbReference type="SUPFAM" id="SSF50978">
    <property type="entry name" value="WD40 repeat-like"/>
    <property type="match status" value="1"/>
</dbReference>
<evidence type="ECO:0000256" key="5">
    <source>
        <dbReference type="SAM" id="MobiDB-lite"/>
    </source>
</evidence>
<evidence type="ECO:0000256" key="3">
    <source>
        <dbReference type="ARBA" id="ARBA00022737"/>
    </source>
</evidence>
<comment type="caution">
    <text evidence="6">The sequence shown here is derived from an EMBL/GenBank/DDBJ whole genome shotgun (WGS) entry which is preliminary data.</text>
</comment>
<evidence type="ECO:0000256" key="4">
    <source>
        <dbReference type="ARBA" id="ARBA00025740"/>
    </source>
</evidence>
<dbReference type="PANTHER" id="PTHR11227">
    <property type="entry name" value="WD-REPEAT PROTEIN INTERACTING WITH PHOSPHOINOSIDES WIPI -RELATED"/>
    <property type="match status" value="1"/>
</dbReference>
<feature type="compositionally biased region" description="Basic and acidic residues" evidence="5">
    <location>
        <begin position="346"/>
        <end position="361"/>
    </location>
</feature>
<reference evidence="6" key="1">
    <citation type="journal article" date="2019" name="Plant J.">
        <title>Chlorella vulgaris genome assembly and annotation reveals the molecular basis for metabolic acclimation to high light conditions.</title>
        <authorList>
            <person name="Cecchin M."/>
            <person name="Marcolungo L."/>
            <person name="Rossato M."/>
            <person name="Girolomoni L."/>
            <person name="Cosentino E."/>
            <person name="Cuine S."/>
            <person name="Li-Beisson Y."/>
            <person name="Delledonne M."/>
            <person name="Ballottari M."/>
        </authorList>
    </citation>
    <scope>NUCLEOTIDE SEQUENCE</scope>
    <source>
        <strain evidence="6">211/11P</strain>
    </source>
</reference>
<gene>
    <name evidence="6" type="ORF">D9Q98_006753</name>
</gene>
<reference evidence="6" key="2">
    <citation type="submission" date="2020-11" db="EMBL/GenBank/DDBJ databases">
        <authorList>
            <person name="Cecchin M."/>
            <person name="Marcolungo L."/>
            <person name="Rossato M."/>
            <person name="Girolomoni L."/>
            <person name="Cosentino E."/>
            <person name="Cuine S."/>
            <person name="Li-Beisson Y."/>
            <person name="Delledonne M."/>
            <person name="Ballottari M."/>
        </authorList>
    </citation>
    <scope>NUCLEOTIDE SEQUENCE</scope>
    <source>
        <strain evidence="6">211/11P</strain>
        <tissue evidence="6">Whole cell</tissue>
    </source>
</reference>
<protein>
    <submittedName>
        <fullName evidence="6">Uncharacterized protein</fullName>
    </submittedName>
</protein>
<organism evidence="6 7">
    <name type="scientific">Chlorella vulgaris</name>
    <name type="common">Green alga</name>
    <dbReference type="NCBI Taxonomy" id="3077"/>
    <lineage>
        <taxon>Eukaryota</taxon>
        <taxon>Viridiplantae</taxon>
        <taxon>Chlorophyta</taxon>
        <taxon>core chlorophytes</taxon>
        <taxon>Trebouxiophyceae</taxon>
        <taxon>Chlorellales</taxon>
        <taxon>Chlorellaceae</taxon>
        <taxon>Chlorella clade</taxon>
        <taxon>Chlorella</taxon>
    </lineage>
</organism>
<dbReference type="InterPro" id="IPR001680">
    <property type="entry name" value="WD40_rpt"/>
</dbReference>
<dbReference type="Proteomes" id="UP001055712">
    <property type="component" value="Unassembled WGS sequence"/>
</dbReference>
<comment type="subcellular location">
    <subcellularLocation>
        <location evidence="1">Preautophagosomal structure membrane</location>
        <topology evidence="1">Peripheral membrane protein</topology>
    </subcellularLocation>
</comment>
<dbReference type="Gene3D" id="2.130.10.10">
    <property type="entry name" value="YVTN repeat-like/Quinoprotein amine dehydrogenase"/>
    <property type="match status" value="1"/>
</dbReference>
<keyword evidence="3" id="KW-0677">Repeat</keyword>
<evidence type="ECO:0000313" key="7">
    <source>
        <dbReference type="Proteomes" id="UP001055712"/>
    </source>
</evidence>
<proteinExistence type="inferred from homology"/>
<keyword evidence="7" id="KW-1185">Reference proteome</keyword>
<dbReference type="EMBL" id="SIDB01000009">
    <property type="protein sequence ID" value="KAI3428373.1"/>
    <property type="molecule type" value="Genomic_DNA"/>
</dbReference>
<dbReference type="Pfam" id="PF21032">
    <property type="entry name" value="PROPPIN"/>
    <property type="match status" value="1"/>
</dbReference>
<dbReference type="AlphaFoldDB" id="A0A9D4TKS8"/>
<comment type="similarity">
    <text evidence="4">Belongs to the WD repeat PROPPIN family.</text>
</comment>
<dbReference type="InterPro" id="IPR048720">
    <property type="entry name" value="PROPPIN"/>
</dbReference>
<dbReference type="InterPro" id="IPR036322">
    <property type="entry name" value="WD40_repeat_dom_sf"/>
</dbReference>
<evidence type="ECO:0000313" key="6">
    <source>
        <dbReference type="EMBL" id="KAI3428373.1"/>
    </source>
</evidence>
<dbReference type="OrthoDB" id="1667587at2759"/>
<keyword evidence="2" id="KW-0853">WD repeat</keyword>
<evidence type="ECO:0000256" key="1">
    <source>
        <dbReference type="ARBA" id="ARBA00004623"/>
    </source>
</evidence>
<name>A0A9D4TKS8_CHLVU</name>
<accession>A0A9D4TKS8</accession>